<feature type="signal peptide" evidence="1">
    <location>
        <begin position="1"/>
        <end position="23"/>
    </location>
</feature>
<reference evidence="2 3" key="1">
    <citation type="submission" date="2013-08" db="EMBL/GenBank/DDBJ databases">
        <title>Flavobacterium limnosediminis JC2902 genome sequencing.</title>
        <authorList>
            <person name="Lee K."/>
            <person name="Yi H."/>
            <person name="Park S."/>
            <person name="Chun J."/>
        </authorList>
    </citation>
    <scope>NUCLEOTIDE SEQUENCE [LARGE SCALE GENOMIC DNA]</scope>
    <source>
        <strain evidence="2 3">JC2902</strain>
    </source>
</reference>
<accession>V6SKZ6</accession>
<evidence type="ECO:0008006" key="4">
    <source>
        <dbReference type="Google" id="ProtNLM"/>
    </source>
</evidence>
<name>V6SKZ6_9FLAO</name>
<protein>
    <recommendedName>
        <fullName evidence="4">Lipoprotein</fullName>
    </recommendedName>
</protein>
<comment type="caution">
    <text evidence="2">The sequence shown here is derived from an EMBL/GenBank/DDBJ whole genome shotgun (WGS) entry which is preliminary data.</text>
</comment>
<dbReference type="eggNOG" id="COG1293">
    <property type="taxonomic scope" value="Bacteria"/>
</dbReference>
<dbReference type="RefSeq" id="WP_023579660.1">
    <property type="nucleotide sequence ID" value="NZ_AVGG01000011.1"/>
</dbReference>
<feature type="chain" id="PRO_5004750778" description="Lipoprotein" evidence="1">
    <location>
        <begin position="24"/>
        <end position="569"/>
    </location>
</feature>
<keyword evidence="1" id="KW-0732">Signal</keyword>
<dbReference type="STRING" id="1341181.FLJC2902T_20780"/>
<sequence length="569" mass="62509">MTKLVSRYAFLFLTLCLVLVSCSKEDAIESTNENGGEIFRFQAVTVTLNSNLMQNEYQGTLGGETVSLVRGNSNTLTFVVSPLAAIGKSDLIIPSLDNLTVHYDVKDTVLSESVENTVSSFFGNLNTFSQGLENVSPVEPEYETSLGLIAAFEDYYTNATTEEKEVVAKLYKANKASFDFLMQSGIDSTHERYTPTSVAKNALRLFLIGTATIAVYWAVDKVTDILAAIPLPSLAAVIKATKFVASVLGAVALHTIITNFIKFIEARCVAVNTAISNNLGTLERNTNETYLSLSDNVSTIETIKTYRRSVNTSDSISANTLLKSFFDGYVIYSDALISLNNIIGYINNYNPFDNIPNVTMRTVPSTSNQTPETVTQEIFNKLSFSTDHPNLQIVSSTLQGDGQINLKVKIIGNPSSYPVHGNLKYSYTDDFSSFSGNFPINVQPSLVGSWTMATWNNGIPCNTYVNHYTTQCPSILAYKESKTGSFQFNENGTFNFTWNDLQTNYNISYNTANCTIENDAADTAMNGSESGTGTFTGNTINYNGNPDPDTAQFISANRIKIYDEEYVRN</sequence>
<dbReference type="PROSITE" id="PS51257">
    <property type="entry name" value="PROKAR_LIPOPROTEIN"/>
    <property type="match status" value="1"/>
</dbReference>
<keyword evidence="3" id="KW-1185">Reference proteome</keyword>
<dbReference type="PATRIC" id="fig|1341181.4.peg.2042"/>
<dbReference type="EMBL" id="AVGG01000011">
    <property type="protein sequence ID" value="ESU27373.1"/>
    <property type="molecule type" value="Genomic_DNA"/>
</dbReference>
<evidence type="ECO:0000256" key="1">
    <source>
        <dbReference type="SAM" id="SignalP"/>
    </source>
</evidence>
<evidence type="ECO:0000313" key="2">
    <source>
        <dbReference type="EMBL" id="ESU27373.1"/>
    </source>
</evidence>
<gene>
    <name evidence="2" type="ORF">FLJC2902T_20780</name>
</gene>
<evidence type="ECO:0000313" key="3">
    <source>
        <dbReference type="Proteomes" id="UP000018004"/>
    </source>
</evidence>
<proteinExistence type="predicted"/>
<dbReference type="Proteomes" id="UP000018004">
    <property type="component" value="Unassembled WGS sequence"/>
</dbReference>
<dbReference type="OrthoDB" id="1352305at2"/>
<organism evidence="2 3">
    <name type="scientific">Flavobacterium limnosediminis JC2902</name>
    <dbReference type="NCBI Taxonomy" id="1341181"/>
    <lineage>
        <taxon>Bacteria</taxon>
        <taxon>Pseudomonadati</taxon>
        <taxon>Bacteroidota</taxon>
        <taxon>Flavobacteriia</taxon>
        <taxon>Flavobacteriales</taxon>
        <taxon>Flavobacteriaceae</taxon>
        <taxon>Flavobacterium</taxon>
    </lineage>
</organism>
<dbReference type="AlphaFoldDB" id="V6SKZ6"/>